<feature type="compositionally biased region" description="Polar residues" evidence="1">
    <location>
        <begin position="465"/>
        <end position="481"/>
    </location>
</feature>
<feature type="compositionally biased region" description="Polar residues" evidence="1">
    <location>
        <begin position="142"/>
        <end position="151"/>
    </location>
</feature>
<keyword evidence="3" id="KW-1185">Reference proteome</keyword>
<dbReference type="AlphaFoldDB" id="A0A9W7L2J7"/>
<feature type="compositionally biased region" description="Polar residues" evidence="1">
    <location>
        <begin position="160"/>
        <end position="169"/>
    </location>
</feature>
<feature type="region of interest" description="Disordered" evidence="1">
    <location>
        <begin position="578"/>
        <end position="601"/>
    </location>
</feature>
<protein>
    <submittedName>
        <fullName evidence="2">Uncharacterized protein</fullName>
    </submittedName>
</protein>
<name>A0A9W7L2J7_9STRA</name>
<reference evidence="3" key="1">
    <citation type="journal article" date="2023" name="Commun. Biol.">
        <title>Genome analysis of Parmales, the sister group of diatoms, reveals the evolutionary specialization of diatoms from phago-mixotrophs to photoautotrophs.</title>
        <authorList>
            <person name="Ban H."/>
            <person name="Sato S."/>
            <person name="Yoshikawa S."/>
            <person name="Yamada K."/>
            <person name="Nakamura Y."/>
            <person name="Ichinomiya M."/>
            <person name="Sato N."/>
            <person name="Blanc-Mathieu R."/>
            <person name="Endo H."/>
            <person name="Kuwata A."/>
            <person name="Ogata H."/>
        </authorList>
    </citation>
    <scope>NUCLEOTIDE SEQUENCE [LARGE SCALE GENOMIC DNA]</scope>
</reference>
<organism evidence="2 3">
    <name type="scientific">Triparma columacea</name>
    <dbReference type="NCBI Taxonomy" id="722753"/>
    <lineage>
        <taxon>Eukaryota</taxon>
        <taxon>Sar</taxon>
        <taxon>Stramenopiles</taxon>
        <taxon>Ochrophyta</taxon>
        <taxon>Bolidophyceae</taxon>
        <taxon>Parmales</taxon>
        <taxon>Triparmaceae</taxon>
        <taxon>Triparma</taxon>
    </lineage>
</organism>
<proteinExistence type="predicted"/>
<accession>A0A9W7L2J7</accession>
<feature type="compositionally biased region" description="Polar residues" evidence="1">
    <location>
        <begin position="110"/>
        <end position="120"/>
    </location>
</feature>
<evidence type="ECO:0000313" key="2">
    <source>
        <dbReference type="EMBL" id="GMI25605.1"/>
    </source>
</evidence>
<gene>
    <name evidence="2" type="ORF">TrCOL_g9439</name>
</gene>
<feature type="region of interest" description="Disordered" evidence="1">
    <location>
        <begin position="465"/>
        <end position="485"/>
    </location>
</feature>
<comment type="caution">
    <text evidence="2">The sequence shown here is derived from an EMBL/GenBank/DDBJ whole genome shotgun (WGS) entry which is preliminary data.</text>
</comment>
<evidence type="ECO:0000313" key="3">
    <source>
        <dbReference type="Proteomes" id="UP001165065"/>
    </source>
</evidence>
<dbReference type="Proteomes" id="UP001165065">
    <property type="component" value="Unassembled WGS sequence"/>
</dbReference>
<dbReference type="EMBL" id="BRYA01000613">
    <property type="protein sequence ID" value="GMI25605.1"/>
    <property type="molecule type" value="Genomic_DNA"/>
</dbReference>
<feature type="region of interest" description="Disordered" evidence="1">
    <location>
        <begin position="45"/>
        <end position="83"/>
    </location>
</feature>
<evidence type="ECO:0000256" key="1">
    <source>
        <dbReference type="SAM" id="MobiDB-lite"/>
    </source>
</evidence>
<feature type="region of interest" description="Disordered" evidence="1">
    <location>
        <begin position="106"/>
        <end position="186"/>
    </location>
</feature>
<sequence length="725" mass="78453">MEHKSALGTMNVSISPEAGSKLLKKLDADRKTAKSLTIKERKAYWPREAKGYETREEKARRENRQQAKFRREQQKRKETRRRQEELETVYNMNMISGPELNMHLGGWDNDASQSSRSATQDWEMAVGGDPNSPSGASDKMSPLQNQTQQGIYKSVIRPNSPLSDGTSSPLIGIRVDLSPKKMSDNKASSPIMMEEHLAEVPETIPAPVLAPPRKFSAEAIDRGSGQGFRPHTVASAMVEPSSYAVNYFGIHRGEMGMLSHRRNIPQLSGKEVAEKKVSAQVGIGGGFVKRIPKSSDPRVKNLTPFGQSLVVAAASSMESEELLSPNVKLDPTYKYLLVDTANKIQFVSSPNNKASGRMSPPILDDDERTVNSQISAHSFERNPVFSPTTGKILDDDDRTLDSEMAKTHFSHVSRASHSTLGVPNPVRYDHWLSNNALPVRSSLSRGGLQSASSASLRGPVYSVGLSSSRGSKAMRQSQSSAGLHADHGMAPVAKGVGEEKSLDTARQDTFMSEQEEEIPYVVHSTPMGWKLTTAARKKYVEATARIAGYGDNEFLPMPAKLSKLADTMGVPPEFDRSLRGGGSGPAPSLGSTALARNAVSSRSKSAQAQAVVRMGAGTLKWRGIENHKLQLKRVDAKLKGAISATNRPNNLVDAGESVYGSIAGSSVEGGTKKKKGHRILVGGKRTRGRKFKGLGREEGTGMEDGGGIVGMEVAIGDLFGPDRIV</sequence>
<dbReference type="OrthoDB" id="206601at2759"/>